<accession>A0A0F9A0C8</accession>
<evidence type="ECO:0000256" key="1">
    <source>
        <dbReference type="SAM" id="Phobius"/>
    </source>
</evidence>
<keyword evidence="1" id="KW-1133">Transmembrane helix</keyword>
<gene>
    <name evidence="2" type="ORF">LCGC14_2711990</name>
</gene>
<keyword evidence="1" id="KW-0812">Transmembrane</keyword>
<sequence>MLTTRYKSRHEGVGEMRTIMSHRSGKEHGHEIPYLFLCLATLFILLTPMSNDTFARSSAVVKVTARVMAYAQMNVTHSIPEVVVTADDLRRGYIIAPSATRLEVRSNTEYTIVVHGFSNTFKGAWLTGLRDMAQVYVSEGRNSIPVPFARPAGKVDSMDTPLGRHCDRKVCMALFTFRQLLAAGQVLIS</sequence>
<feature type="transmembrane region" description="Helical" evidence="1">
    <location>
        <begin position="32"/>
        <end position="49"/>
    </location>
</feature>
<comment type="caution">
    <text evidence="2">The sequence shown here is derived from an EMBL/GenBank/DDBJ whole genome shotgun (WGS) entry which is preliminary data.</text>
</comment>
<keyword evidence="1" id="KW-0472">Membrane</keyword>
<dbReference type="EMBL" id="LAZR01048608">
    <property type="protein sequence ID" value="KKK91535.1"/>
    <property type="molecule type" value="Genomic_DNA"/>
</dbReference>
<protein>
    <submittedName>
        <fullName evidence="2">Uncharacterized protein</fullName>
    </submittedName>
</protein>
<dbReference type="AlphaFoldDB" id="A0A0F9A0C8"/>
<proteinExistence type="predicted"/>
<evidence type="ECO:0000313" key="2">
    <source>
        <dbReference type="EMBL" id="KKK91535.1"/>
    </source>
</evidence>
<name>A0A0F9A0C8_9ZZZZ</name>
<reference evidence="2" key="1">
    <citation type="journal article" date="2015" name="Nature">
        <title>Complex archaea that bridge the gap between prokaryotes and eukaryotes.</title>
        <authorList>
            <person name="Spang A."/>
            <person name="Saw J.H."/>
            <person name="Jorgensen S.L."/>
            <person name="Zaremba-Niedzwiedzka K."/>
            <person name="Martijn J."/>
            <person name="Lind A.E."/>
            <person name="van Eijk R."/>
            <person name="Schleper C."/>
            <person name="Guy L."/>
            <person name="Ettema T.J."/>
        </authorList>
    </citation>
    <scope>NUCLEOTIDE SEQUENCE</scope>
</reference>
<organism evidence="2">
    <name type="scientific">marine sediment metagenome</name>
    <dbReference type="NCBI Taxonomy" id="412755"/>
    <lineage>
        <taxon>unclassified sequences</taxon>
        <taxon>metagenomes</taxon>
        <taxon>ecological metagenomes</taxon>
    </lineage>
</organism>